<evidence type="ECO:0000313" key="2">
    <source>
        <dbReference type="EMBL" id="PKU73784.1"/>
    </source>
</evidence>
<reference evidence="2 3" key="1">
    <citation type="journal article" date="2016" name="Sci. Rep.">
        <title>The Dendrobium catenatum Lindl. genome sequence provides insights into polysaccharide synthase, floral development and adaptive evolution.</title>
        <authorList>
            <person name="Zhang G.Q."/>
            <person name="Xu Q."/>
            <person name="Bian C."/>
            <person name="Tsai W.C."/>
            <person name="Yeh C.M."/>
            <person name="Liu K.W."/>
            <person name="Yoshida K."/>
            <person name="Zhang L.S."/>
            <person name="Chang S.B."/>
            <person name="Chen F."/>
            <person name="Shi Y."/>
            <person name="Su Y.Y."/>
            <person name="Zhang Y.Q."/>
            <person name="Chen L.J."/>
            <person name="Yin Y."/>
            <person name="Lin M."/>
            <person name="Huang H."/>
            <person name="Deng H."/>
            <person name="Wang Z.W."/>
            <person name="Zhu S.L."/>
            <person name="Zhao X."/>
            <person name="Deng C."/>
            <person name="Niu S.C."/>
            <person name="Huang J."/>
            <person name="Wang M."/>
            <person name="Liu G.H."/>
            <person name="Yang H.J."/>
            <person name="Xiao X.J."/>
            <person name="Hsiao Y.Y."/>
            <person name="Wu W.L."/>
            <person name="Chen Y.Y."/>
            <person name="Mitsuda N."/>
            <person name="Ohme-Takagi M."/>
            <person name="Luo Y.B."/>
            <person name="Van de Peer Y."/>
            <person name="Liu Z.J."/>
        </authorList>
    </citation>
    <scope>NUCLEOTIDE SEQUENCE [LARGE SCALE GENOMIC DNA]</scope>
    <source>
        <tissue evidence="2">The whole plant</tissue>
    </source>
</reference>
<reference evidence="2 3" key="2">
    <citation type="journal article" date="2017" name="Nature">
        <title>The Apostasia genome and the evolution of orchids.</title>
        <authorList>
            <person name="Zhang G.Q."/>
            <person name="Liu K.W."/>
            <person name="Li Z."/>
            <person name="Lohaus R."/>
            <person name="Hsiao Y.Y."/>
            <person name="Niu S.C."/>
            <person name="Wang J.Y."/>
            <person name="Lin Y.C."/>
            <person name="Xu Q."/>
            <person name="Chen L.J."/>
            <person name="Yoshida K."/>
            <person name="Fujiwara S."/>
            <person name="Wang Z.W."/>
            <person name="Zhang Y.Q."/>
            <person name="Mitsuda N."/>
            <person name="Wang M."/>
            <person name="Liu G.H."/>
            <person name="Pecoraro L."/>
            <person name="Huang H.X."/>
            <person name="Xiao X.J."/>
            <person name="Lin M."/>
            <person name="Wu X.Y."/>
            <person name="Wu W.L."/>
            <person name="Chen Y.Y."/>
            <person name="Chang S.B."/>
            <person name="Sakamoto S."/>
            <person name="Ohme-Takagi M."/>
            <person name="Yagi M."/>
            <person name="Zeng S.J."/>
            <person name="Shen C.Y."/>
            <person name="Yeh C.M."/>
            <person name="Luo Y.B."/>
            <person name="Tsai W.C."/>
            <person name="Van de Peer Y."/>
            <person name="Liu Z.J."/>
        </authorList>
    </citation>
    <scope>NUCLEOTIDE SEQUENCE [LARGE SCALE GENOMIC DNA]</scope>
    <source>
        <tissue evidence="2">The whole plant</tissue>
    </source>
</reference>
<evidence type="ECO:0000313" key="3">
    <source>
        <dbReference type="Proteomes" id="UP000233837"/>
    </source>
</evidence>
<accession>A0A2I0WDN7</accession>
<keyword evidence="3" id="KW-1185">Reference proteome</keyword>
<proteinExistence type="predicted"/>
<organism evidence="2 3">
    <name type="scientific">Dendrobium catenatum</name>
    <dbReference type="NCBI Taxonomy" id="906689"/>
    <lineage>
        <taxon>Eukaryota</taxon>
        <taxon>Viridiplantae</taxon>
        <taxon>Streptophyta</taxon>
        <taxon>Embryophyta</taxon>
        <taxon>Tracheophyta</taxon>
        <taxon>Spermatophyta</taxon>
        <taxon>Magnoliopsida</taxon>
        <taxon>Liliopsida</taxon>
        <taxon>Asparagales</taxon>
        <taxon>Orchidaceae</taxon>
        <taxon>Epidendroideae</taxon>
        <taxon>Malaxideae</taxon>
        <taxon>Dendrobiinae</taxon>
        <taxon>Dendrobium</taxon>
    </lineage>
</organism>
<protein>
    <submittedName>
        <fullName evidence="2">Uncharacterized protein</fullName>
    </submittedName>
</protein>
<sequence>MFYMLFRTTDCSRPVFNGLAGPGRDRGAGGSSSGGSYRMTTTLLAPKGPGMGIMWGELLVTDGEGDAGEEGEGTMLQM</sequence>
<feature type="region of interest" description="Disordered" evidence="1">
    <location>
        <begin position="16"/>
        <end position="41"/>
    </location>
</feature>
<evidence type="ECO:0000256" key="1">
    <source>
        <dbReference type="SAM" id="MobiDB-lite"/>
    </source>
</evidence>
<dbReference type="AlphaFoldDB" id="A0A2I0WDN7"/>
<dbReference type="EMBL" id="KZ502724">
    <property type="protein sequence ID" value="PKU73784.1"/>
    <property type="molecule type" value="Genomic_DNA"/>
</dbReference>
<name>A0A2I0WDN7_9ASPA</name>
<dbReference type="Proteomes" id="UP000233837">
    <property type="component" value="Unassembled WGS sequence"/>
</dbReference>
<gene>
    <name evidence="2" type="ORF">MA16_Dca026118</name>
</gene>